<organism evidence="10">
    <name type="scientific">Noctiluca scintillans</name>
    <name type="common">Sea sparkle</name>
    <name type="synonym">Red tide dinoflagellate</name>
    <dbReference type="NCBI Taxonomy" id="2966"/>
    <lineage>
        <taxon>Eukaryota</taxon>
        <taxon>Sar</taxon>
        <taxon>Alveolata</taxon>
        <taxon>Dinophyceae</taxon>
        <taxon>Noctilucales</taxon>
        <taxon>Noctilucaceae</taxon>
        <taxon>Noctiluca</taxon>
    </lineage>
</organism>
<dbReference type="NCBIfam" id="TIGR00523">
    <property type="entry name" value="eIF-1A"/>
    <property type="match status" value="1"/>
</dbReference>
<dbReference type="Pfam" id="PF01176">
    <property type="entry name" value="eIF-1a"/>
    <property type="match status" value="1"/>
</dbReference>
<dbReference type="EMBL" id="HBFQ01042409">
    <property type="protein sequence ID" value="CAD8855646.1"/>
    <property type="molecule type" value="Transcribed_RNA"/>
</dbReference>
<dbReference type="PROSITE" id="PS01262">
    <property type="entry name" value="IF1A"/>
    <property type="match status" value="1"/>
</dbReference>
<dbReference type="GO" id="GO:0003743">
    <property type="term" value="F:translation initiation factor activity"/>
    <property type="evidence" value="ECO:0007669"/>
    <property type="project" value="UniProtKB-UniRule"/>
</dbReference>
<protein>
    <recommendedName>
        <fullName evidence="4">Eukaryotic translation initiation factor 4C</fullName>
    </recommendedName>
</protein>
<dbReference type="CDD" id="cd05793">
    <property type="entry name" value="S1_IF1A"/>
    <property type="match status" value="1"/>
</dbReference>
<evidence type="ECO:0000259" key="9">
    <source>
        <dbReference type="PROSITE" id="PS50832"/>
    </source>
</evidence>
<dbReference type="AlphaFoldDB" id="A0A7S1FBP3"/>
<dbReference type="GO" id="GO:0003723">
    <property type="term" value="F:RNA binding"/>
    <property type="evidence" value="ECO:0007669"/>
    <property type="project" value="InterPro"/>
</dbReference>
<dbReference type="InterPro" id="IPR018104">
    <property type="entry name" value="TIF_eIF-1A_CS"/>
</dbReference>
<evidence type="ECO:0000256" key="8">
    <source>
        <dbReference type="SAM" id="MobiDB-lite"/>
    </source>
</evidence>
<feature type="domain" description="S1-like" evidence="9">
    <location>
        <begin position="21"/>
        <end position="95"/>
    </location>
</feature>
<dbReference type="SUPFAM" id="SSF50249">
    <property type="entry name" value="Nucleic acid-binding proteins"/>
    <property type="match status" value="1"/>
</dbReference>
<evidence type="ECO:0000256" key="3">
    <source>
        <dbReference type="ARBA" id="ARBA00022917"/>
    </source>
</evidence>
<feature type="compositionally biased region" description="Basic and acidic residues" evidence="8">
    <location>
        <begin position="16"/>
        <end position="26"/>
    </location>
</feature>
<comment type="similarity">
    <text evidence="1 6">Belongs to the eIF-1A family.</text>
</comment>
<evidence type="ECO:0000256" key="1">
    <source>
        <dbReference type="ARBA" id="ARBA00007392"/>
    </source>
</evidence>
<feature type="region of interest" description="Disordered" evidence="8">
    <location>
        <begin position="1"/>
        <end position="26"/>
    </location>
</feature>
<evidence type="ECO:0000256" key="2">
    <source>
        <dbReference type="ARBA" id="ARBA00022540"/>
    </source>
</evidence>
<dbReference type="SMART" id="SM00652">
    <property type="entry name" value="eIF1a"/>
    <property type="match status" value="1"/>
</dbReference>
<evidence type="ECO:0000313" key="10">
    <source>
        <dbReference type="EMBL" id="CAD8855646.1"/>
    </source>
</evidence>
<evidence type="ECO:0000256" key="6">
    <source>
        <dbReference type="RuleBase" id="RU004364"/>
    </source>
</evidence>
<proteinExistence type="inferred from homology"/>
<evidence type="ECO:0000256" key="4">
    <source>
        <dbReference type="ARBA" id="ARBA00032507"/>
    </source>
</evidence>
<gene>
    <name evidence="10" type="ORF">NSCI0253_LOCUS29998</name>
</gene>
<accession>A0A7S1FBP3</accession>
<dbReference type="HAMAP" id="MF_00216">
    <property type="entry name" value="aIF_1A"/>
    <property type="match status" value="1"/>
</dbReference>
<dbReference type="InterPro" id="IPR001253">
    <property type="entry name" value="TIF_eIF-1A"/>
</dbReference>
<evidence type="ECO:0000256" key="7">
    <source>
        <dbReference type="RuleBase" id="RU004365"/>
    </source>
</evidence>
<dbReference type="InterPro" id="IPR006196">
    <property type="entry name" value="RNA-binding_domain_S1_IF1"/>
</dbReference>
<evidence type="ECO:0000256" key="5">
    <source>
        <dbReference type="PROSITE-ProRule" id="PRU00181"/>
    </source>
</evidence>
<keyword evidence="3 5" id="KW-0648">Protein biosynthesis</keyword>
<dbReference type="PROSITE" id="PS50832">
    <property type="entry name" value="S1_IF1_TYPE"/>
    <property type="match status" value="1"/>
</dbReference>
<keyword evidence="2 5" id="KW-0396">Initiation factor</keyword>
<dbReference type="Gene3D" id="2.40.50.140">
    <property type="entry name" value="Nucleic acid-binding proteins"/>
    <property type="match status" value="1"/>
</dbReference>
<sequence>MAKNKLGGNKAKRSKKNSESDKRELVFKEPEQEYGQVQSMLGNGRCLVNCMDGVQRLCHIRGKMRKKVWVNQGDIVLVSLRDFQDEKADIILKYSSEEARNLKAYKELSEGVRINETDIVDGDLSSDGVEFVDTAGIEIADI</sequence>
<reference evidence="10" key="1">
    <citation type="submission" date="2021-01" db="EMBL/GenBank/DDBJ databases">
        <authorList>
            <person name="Corre E."/>
            <person name="Pelletier E."/>
            <person name="Niang G."/>
            <person name="Scheremetjew M."/>
            <person name="Finn R."/>
            <person name="Kale V."/>
            <person name="Holt S."/>
            <person name="Cochrane G."/>
            <person name="Meng A."/>
            <person name="Brown T."/>
            <person name="Cohen L."/>
        </authorList>
    </citation>
    <scope>NUCLEOTIDE SEQUENCE</scope>
</reference>
<dbReference type="PANTHER" id="PTHR21668">
    <property type="entry name" value="EIF-1A"/>
    <property type="match status" value="1"/>
</dbReference>
<comment type="function">
    <text evidence="7">Seems to be required for maximal rate of protein biosynthesis. Enhances ribosome dissociation into subunits and stabilizes the binding of the initiator Met-tRNA(I) to 40 S ribosomal subunits.</text>
</comment>
<dbReference type="InterPro" id="IPR012340">
    <property type="entry name" value="NA-bd_OB-fold"/>
</dbReference>
<name>A0A7S1FBP3_NOCSC</name>